<dbReference type="SUPFAM" id="SSF47384">
    <property type="entry name" value="Homodimeric domain of signal transducing histidine kinase"/>
    <property type="match status" value="1"/>
</dbReference>
<dbReference type="InterPro" id="IPR005467">
    <property type="entry name" value="His_kinase_dom"/>
</dbReference>
<dbReference type="PANTHER" id="PTHR45436">
    <property type="entry name" value="SENSOR HISTIDINE KINASE YKOH"/>
    <property type="match status" value="1"/>
</dbReference>
<keyword evidence="5" id="KW-0808">Transferase</keyword>
<keyword evidence="6 10" id="KW-0812">Transmembrane</keyword>
<dbReference type="Gene3D" id="1.10.287.130">
    <property type="match status" value="1"/>
</dbReference>
<evidence type="ECO:0000313" key="12">
    <source>
        <dbReference type="EMBL" id="ADG93263.1"/>
    </source>
</evidence>
<dbReference type="Gene3D" id="3.30.565.10">
    <property type="entry name" value="Histidine kinase-like ATPase, C-terminal domain"/>
    <property type="match status" value="1"/>
</dbReference>
<dbReference type="PANTHER" id="PTHR45436:SF1">
    <property type="entry name" value="SENSOR PROTEIN QSEC"/>
    <property type="match status" value="1"/>
</dbReference>
<evidence type="ECO:0000256" key="5">
    <source>
        <dbReference type="ARBA" id="ARBA00022679"/>
    </source>
</evidence>
<dbReference type="GO" id="GO:0005886">
    <property type="term" value="C:plasma membrane"/>
    <property type="evidence" value="ECO:0007669"/>
    <property type="project" value="TreeGrafter"/>
</dbReference>
<dbReference type="Pfam" id="PF08521">
    <property type="entry name" value="2CSK_N"/>
    <property type="match status" value="1"/>
</dbReference>
<reference evidence="12 13" key="1">
    <citation type="journal article" date="2010" name="Stand. Genomic Sci.">
        <title>Complete genome sequence of Arcobacter nitrofigilis type strain (CI).</title>
        <authorList>
            <person name="Pati A."/>
            <person name="Gronow S."/>
            <person name="Lapidus A."/>
            <person name="Copeland A."/>
            <person name="Glavina Del Rio T."/>
            <person name="Nolan M."/>
            <person name="Lucas S."/>
            <person name="Tice H."/>
            <person name="Cheng J.F."/>
            <person name="Han C."/>
            <person name="Chertkov O."/>
            <person name="Bruce D."/>
            <person name="Tapia R."/>
            <person name="Goodwin L."/>
            <person name="Pitluck S."/>
            <person name="Liolios K."/>
            <person name="Ivanova N."/>
            <person name="Mavromatis K."/>
            <person name="Chen A."/>
            <person name="Palaniappan K."/>
            <person name="Land M."/>
            <person name="Hauser L."/>
            <person name="Chang Y.J."/>
            <person name="Jeffries C.D."/>
            <person name="Detter J.C."/>
            <person name="Rohde M."/>
            <person name="Goker M."/>
            <person name="Bristow J."/>
            <person name="Eisen J.A."/>
            <person name="Markowitz V."/>
            <person name="Hugenholtz P."/>
            <person name="Klenk H.P."/>
            <person name="Kyrpides N.C."/>
        </authorList>
    </citation>
    <scope>NUCLEOTIDE SEQUENCE [LARGE SCALE GENOMIC DNA]</scope>
    <source>
        <strain evidence="13">ATCC 33309 / DSM 7299 / CCUG 15893 / LMG 7604 / NCTC 12251 / CI</strain>
    </source>
</reference>
<dbReference type="PRINTS" id="PR00344">
    <property type="entry name" value="BCTRLSENSOR"/>
</dbReference>
<dbReference type="STRING" id="572480.Arnit_1609"/>
<dbReference type="EMBL" id="CP001999">
    <property type="protein sequence ID" value="ADG93263.1"/>
    <property type="molecule type" value="Genomic_DNA"/>
</dbReference>
<evidence type="ECO:0000256" key="6">
    <source>
        <dbReference type="ARBA" id="ARBA00022692"/>
    </source>
</evidence>
<evidence type="ECO:0000256" key="4">
    <source>
        <dbReference type="ARBA" id="ARBA00022553"/>
    </source>
</evidence>
<name>D5UZP4_ARCNC</name>
<dbReference type="InterPro" id="IPR013727">
    <property type="entry name" value="2CSK_N"/>
</dbReference>
<sequence length="455" mass="52049">MEKNNTQSISSRLVIWLTIPLIIFSILLFSVIYFFVNEKVNKFYDNNLYATGKSMEDSIGIRDGHLLVDLPYFAIDLLSSNNEGSVFYSIIDERNKLLVGYKGLVNKKILGNKKKVFYNTSFAAAQLRAVSFQVTIVNFGKKHKAIITVAETLEGRISAINDILIVLLILIGVVITSTLVISFIAVRKGLRPLYNLQNIIKKRDLKDLSPIKFDAPKEIEEVLNSINILLERSRDNIKYIEHFNSDVSHQLRTPLAELRVKVELLYKKDEKEYISFMKLLDSMSHITEQLLLYAKTNPNSININRFKKINLTQMCKEYSLKTAPRVYARGFEFAYENFDEDIFINADSILLESMLDNIINNALYYAVDEKNNPMGTISINIKRHNNTIWLNVKDEGYGLNTKDLNHIFDRFYRVDSNKKGNGLGLSIVKQIAQLHNATVQASNEEGLVISIIFPL</sequence>
<dbReference type="InterPro" id="IPR036890">
    <property type="entry name" value="HATPase_C_sf"/>
</dbReference>
<gene>
    <name evidence="12" type="ordered locus">Arnit_1609</name>
</gene>
<dbReference type="InterPro" id="IPR003594">
    <property type="entry name" value="HATPase_dom"/>
</dbReference>
<dbReference type="AlphaFoldDB" id="D5UZP4"/>
<keyword evidence="8 10" id="KW-1133">Transmembrane helix</keyword>
<organism evidence="12 13">
    <name type="scientific">Arcobacter nitrofigilis (strain ATCC 33309 / DSM 7299 / CCUG 15893 / LMG 7604 / NCTC 12251 / CI)</name>
    <name type="common">Campylobacter nitrofigilis</name>
    <dbReference type="NCBI Taxonomy" id="572480"/>
    <lineage>
        <taxon>Bacteria</taxon>
        <taxon>Pseudomonadati</taxon>
        <taxon>Campylobacterota</taxon>
        <taxon>Epsilonproteobacteria</taxon>
        <taxon>Campylobacterales</taxon>
        <taxon>Arcobacteraceae</taxon>
        <taxon>Arcobacter</taxon>
    </lineage>
</organism>
<evidence type="ECO:0000259" key="11">
    <source>
        <dbReference type="PROSITE" id="PS50109"/>
    </source>
</evidence>
<feature type="domain" description="Histidine kinase" evidence="11">
    <location>
        <begin position="246"/>
        <end position="455"/>
    </location>
</feature>
<dbReference type="HOGENOM" id="CLU_000445_89_37_7"/>
<dbReference type="InterPro" id="IPR036097">
    <property type="entry name" value="HisK_dim/P_sf"/>
</dbReference>
<dbReference type="InterPro" id="IPR003661">
    <property type="entry name" value="HisK_dim/P_dom"/>
</dbReference>
<dbReference type="Pfam" id="PF00512">
    <property type="entry name" value="HisKA"/>
    <property type="match status" value="1"/>
</dbReference>
<evidence type="ECO:0000256" key="3">
    <source>
        <dbReference type="ARBA" id="ARBA00012438"/>
    </source>
</evidence>
<keyword evidence="7 12" id="KW-0418">Kinase</keyword>
<dbReference type="OrthoDB" id="9813151at2"/>
<evidence type="ECO:0000256" key="9">
    <source>
        <dbReference type="ARBA" id="ARBA00023136"/>
    </source>
</evidence>
<dbReference type="RefSeq" id="WP_013135408.1">
    <property type="nucleotide sequence ID" value="NC_014166.1"/>
</dbReference>
<accession>D5UZP4</accession>
<evidence type="ECO:0000256" key="1">
    <source>
        <dbReference type="ARBA" id="ARBA00000085"/>
    </source>
</evidence>
<protein>
    <recommendedName>
        <fullName evidence="3">histidine kinase</fullName>
        <ecNumber evidence="3">2.7.13.3</ecNumber>
    </recommendedName>
</protein>
<dbReference type="KEGG" id="ant:Arnit_1609"/>
<dbReference type="CDD" id="cd00075">
    <property type="entry name" value="HATPase"/>
    <property type="match status" value="1"/>
</dbReference>
<dbReference type="EC" id="2.7.13.3" evidence="3"/>
<feature type="transmembrane region" description="Helical" evidence="10">
    <location>
        <begin position="12"/>
        <end position="36"/>
    </location>
</feature>
<dbReference type="Proteomes" id="UP000000939">
    <property type="component" value="Chromosome"/>
</dbReference>
<comment type="subcellular location">
    <subcellularLocation>
        <location evidence="2">Membrane</location>
    </subcellularLocation>
</comment>
<evidence type="ECO:0000256" key="10">
    <source>
        <dbReference type="SAM" id="Phobius"/>
    </source>
</evidence>
<keyword evidence="13" id="KW-1185">Reference proteome</keyword>
<dbReference type="InterPro" id="IPR050428">
    <property type="entry name" value="TCS_sensor_his_kinase"/>
</dbReference>
<feature type="transmembrane region" description="Helical" evidence="10">
    <location>
        <begin position="163"/>
        <end position="186"/>
    </location>
</feature>
<evidence type="ECO:0000256" key="2">
    <source>
        <dbReference type="ARBA" id="ARBA00004370"/>
    </source>
</evidence>
<dbReference type="SUPFAM" id="SSF55874">
    <property type="entry name" value="ATPase domain of HSP90 chaperone/DNA topoisomerase II/histidine kinase"/>
    <property type="match status" value="1"/>
</dbReference>
<dbReference type="InterPro" id="IPR004358">
    <property type="entry name" value="Sig_transdc_His_kin-like_C"/>
</dbReference>
<dbReference type="eggNOG" id="COG2205">
    <property type="taxonomic scope" value="Bacteria"/>
</dbReference>
<dbReference type="PROSITE" id="PS50109">
    <property type="entry name" value="HIS_KIN"/>
    <property type="match status" value="1"/>
</dbReference>
<dbReference type="GO" id="GO:0000155">
    <property type="term" value="F:phosphorelay sensor kinase activity"/>
    <property type="evidence" value="ECO:0007669"/>
    <property type="project" value="InterPro"/>
</dbReference>
<evidence type="ECO:0000256" key="7">
    <source>
        <dbReference type="ARBA" id="ARBA00022777"/>
    </source>
</evidence>
<evidence type="ECO:0000256" key="8">
    <source>
        <dbReference type="ARBA" id="ARBA00022989"/>
    </source>
</evidence>
<comment type="catalytic activity">
    <reaction evidence="1">
        <text>ATP + protein L-histidine = ADP + protein N-phospho-L-histidine.</text>
        <dbReference type="EC" id="2.7.13.3"/>
    </reaction>
</comment>
<keyword evidence="9 10" id="KW-0472">Membrane</keyword>
<keyword evidence="4" id="KW-0597">Phosphoprotein</keyword>
<evidence type="ECO:0000313" key="13">
    <source>
        <dbReference type="Proteomes" id="UP000000939"/>
    </source>
</evidence>
<dbReference type="Pfam" id="PF02518">
    <property type="entry name" value="HATPase_c"/>
    <property type="match status" value="1"/>
</dbReference>
<proteinExistence type="predicted"/>
<dbReference type="SMART" id="SM00387">
    <property type="entry name" value="HATPase_c"/>
    <property type="match status" value="1"/>
</dbReference>
<dbReference type="CDD" id="cd00082">
    <property type="entry name" value="HisKA"/>
    <property type="match status" value="1"/>
</dbReference>